<dbReference type="InterPro" id="IPR036388">
    <property type="entry name" value="WH-like_DNA-bd_sf"/>
</dbReference>
<dbReference type="GO" id="GO:0000981">
    <property type="term" value="F:DNA-binding transcription factor activity, RNA polymerase II-specific"/>
    <property type="evidence" value="ECO:0007669"/>
    <property type="project" value="TreeGrafter"/>
</dbReference>
<dbReference type="SUPFAM" id="SSF144074">
    <property type="entry name" value="E2F-DP heterodimerization region"/>
    <property type="match status" value="1"/>
</dbReference>
<evidence type="ECO:0000256" key="9">
    <source>
        <dbReference type="SAM" id="SignalP"/>
    </source>
</evidence>
<dbReference type="GO" id="GO:0090575">
    <property type="term" value="C:RNA polymerase II transcription regulator complex"/>
    <property type="evidence" value="ECO:0007669"/>
    <property type="project" value="TreeGrafter"/>
</dbReference>
<keyword evidence="11" id="KW-1185">Reference proteome</keyword>
<feature type="coiled-coil region" evidence="7">
    <location>
        <begin position="138"/>
        <end position="169"/>
    </location>
</feature>
<sequence length="174" mass="19248">MRQITKLSLVIGQLLLAEVVTSPLQTPVSSKVGKANKTSRLTKCSRSGPQTPAFNVGSPSGANLTPAGPCRFDSSLEDGILDLNNAADTLEVQKRRIYDITNVLEGIGLIEKKLKNRIQWKGLDVSRTGDVDENYPSLQAQVENLSDEERRLDQLIREMQERLRDLSEDGSNKK</sequence>
<dbReference type="SUPFAM" id="SSF46785">
    <property type="entry name" value="Winged helix' DNA-binding domain"/>
    <property type="match status" value="1"/>
</dbReference>
<feature type="signal peptide" evidence="9">
    <location>
        <begin position="1"/>
        <end position="21"/>
    </location>
</feature>
<accession>A0A6P5S1J7</accession>
<protein>
    <submittedName>
        <fullName evidence="12">Transcription factor E2FB-like</fullName>
    </submittedName>
</protein>
<dbReference type="InterPro" id="IPR036390">
    <property type="entry name" value="WH_DNA-bd_sf"/>
</dbReference>
<keyword evidence="3 6" id="KW-0238">DNA-binding</keyword>
<dbReference type="GeneID" id="110752228"/>
<dbReference type="KEGG" id="pavi:110752228"/>
<feature type="compositionally biased region" description="Polar residues" evidence="8">
    <location>
        <begin position="36"/>
        <end position="62"/>
    </location>
</feature>
<keyword evidence="6" id="KW-0539">Nucleus</keyword>
<keyword evidence="4 6" id="KW-0804">Transcription</keyword>
<evidence type="ECO:0000256" key="3">
    <source>
        <dbReference type="ARBA" id="ARBA00023125"/>
    </source>
</evidence>
<evidence type="ECO:0000256" key="1">
    <source>
        <dbReference type="ARBA" id="ARBA00010940"/>
    </source>
</evidence>
<dbReference type="GO" id="GO:0000978">
    <property type="term" value="F:RNA polymerase II cis-regulatory region sequence-specific DNA binding"/>
    <property type="evidence" value="ECO:0007669"/>
    <property type="project" value="InterPro"/>
</dbReference>
<comment type="subcellular location">
    <subcellularLocation>
        <location evidence="6">Nucleus</location>
    </subcellularLocation>
</comment>
<evidence type="ECO:0000256" key="5">
    <source>
        <dbReference type="ARBA" id="ARBA00023306"/>
    </source>
</evidence>
<name>A0A6P5S1J7_PRUAV</name>
<keyword evidence="2 6" id="KW-0805">Transcription regulation</keyword>
<organism evidence="11 12">
    <name type="scientific">Prunus avium</name>
    <name type="common">Cherry</name>
    <name type="synonym">Cerasus avium</name>
    <dbReference type="NCBI Taxonomy" id="42229"/>
    <lineage>
        <taxon>Eukaryota</taxon>
        <taxon>Viridiplantae</taxon>
        <taxon>Streptophyta</taxon>
        <taxon>Embryophyta</taxon>
        <taxon>Tracheophyta</taxon>
        <taxon>Spermatophyta</taxon>
        <taxon>Magnoliopsida</taxon>
        <taxon>eudicotyledons</taxon>
        <taxon>Gunneridae</taxon>
        <taxon>Pentapetalae</taxon>
        <taxon>rosids</taxon>
        <taxon>fabids</taxon>
        <taxon>Rosales</taxon>
        <taxon>Rosaceae</taxon>
        <taxon>Amygdaloideae</taxon>
        <taxon>Amygdaleae</taxon>
        <taxon>Prunus</taxon>
    </lineage>
</organism>
<evidence type="ECO:0000259" key="10">
    <source>
        <dbReference type="SMART" id="SM01372"/>
    </source>
</evidence>
<evidence type="ECO:0000256" key="2">
    <source>
        <dbReference type="ARBA" id="ARBA00023015"/>
    </source>
</evidence>
<dbReference type="Gene3D" id="1.10.10.10">
    <property type="entry name" value="Winged helix-like DNA-binding domain superfamily/Winged helix DNA-binding domain"/>
    <property type="match status" value="1"/>
</dbReference>
<feature type="chain" id="PRO_5027759067" evidence="9">
    <location>
        <begin position="22"/>
        <end position="174"/>
    </location>
</feature>
<dbReference type="AlphaFoldDB" id="A0A6P5S1J7"/>
<dbReference type="PANTHER" id="PTHR12081">
    <property type="entry name" value="TRANSCRIPTION FACTOR E2F"/>
    <property type="match status" value="1"/>
</dbReference>
<keyword evidence="7" id="KW-0175">Coiled coil</keyword>
<dbReference type="RefSeq" id="XP_021808532.1">
    <property type="nucleotide sequence ID" value="XM_021952840.1"/>
</dbReference>
<keyword evidence="5" id="KW-0131">Cell cycle</keyword>
<keyword evidence="9" id="KW-0732">Signal</keyword>
<dbReference type="Proteomes" id="UP000515124">
    <property type="component" value="Unplaced"/>
</dbReference>
<reference evidence="12" key="1">
    <citation type="submission" date="2025-08" db="UniProtKB">
        <authorList>
            <consortium name="RefSeq"/>
        </authorList>
    </citation>
    <scope>IDENTIFICATION</scope>
</reference>
<evidence type="ECO:0000256" key="6">
    <source>
        <dbReference type="RuleBase" id="RU003796"/>
    </source>
</evidence>
<evidence type="ECO:0000256" key="4">
    <source>
        <dbReference type="ARBA" id="ARBA00023163"/>
    </source>
</evidence>
<evidence type="ECO:0000313" key="11">
    <source>
        <dbReference type="Proteomes" id="UP000515124"/>
    </source>
</evidence>
<dbReference type="Gene3D" id="6.10.250.540">
    <property type="match status" value="1"/>
</dbReference>
<dbReference type="Pfam" id="PF02319">
    <property type="entry name" value="WHD_E2F_TDP"/>
    <property type="match status" value="1"/>
</dbReference>
<evidence type="ECO:0000256" key="8">
    <source>
        <dbReference type="SAM" id="MobiDB-lite"/>
    </source>
</evidence>
<comment type="similarity">
    <text evidence="1 6">Belongs to the E2F/DP family.</text>
</comment>
<dbReference type="InterPro" id="IPR015633">
    <property type="entry name" value="E2F"/>
</dbReference>
<dbReference type="SMART" id="SM01372">
    <property type="entry name" value="E2F_TDP"/>
    <property type="match status" value="1"/>
</dbReference>
<evidence type="ECO:0000256" key="7">
    <source>
        <dbReference type="SAM" id="Coils"/>
    </source>
</evidence>
<dbReference type="InterPro" id="IPR037241">
    <property type="entry name" value="E2F-DP_heterodim"/>
</dbReference>
<dbReference type="InterPro" id="IPR003316">
    <property type="entry name" value="E2F_WHTH_DNA-bd_dom"/>
</dbReference>
<feature type="domain" description="E2F/DP family winged-helix DNA-binding" evidence="10">
    <location>
        <begin position="71"/>
        <end position="122"/>
    </location>
</feature>
<proteinExistence type="inferred from homology"/>
<dbReference type="PANTHER" id="PTHR12081:SF18">
    <property type="entry name" value="TRANSCRIPTION FACTOR E2F2-RELATED"/>
    <property type="match status" value="1"/>
</dbReference>
<evidence type="ECO:0000313" key="12">
    <source>
        <dbReference type="RefSeq" id="XP_021808532.1"/>
    </source>
</evidence>
<feature type="region of interest" description="Disordered" evidence="8">
    <location>
        <begin position="28"/>
        <end position="62"/>
    </location>
</feature>
<gene>
    <name evidence="12" type="primary">LOC110752228</name>
</gene>